<dbReference type="OMA" id="LWWYKIA"/>
<dbReference type="GeneID" id="19882341"/>
<dbReference type="Gene3D" id="1.25.40.10">
    <property type="entry name" value="Tetratricopeptide repeat domain"/>
    <property type="match status" value="2"/>
</dbReference>
<dbReference type="STRING" id="993615.L2GLL0"/>
<dbReference type="InterPro" id="IPR051726">
    <property type="entry name" value="Chitin_Synth_Reg"/>
</dbReference>
<organism evidence="2 3">
    <name type="scientific">Vittaforma corneae (strain ATCC 50505)</name>
    <name type="common">Microsporidian parasite</name>
    <name type="synonym">Nosema corneum</name>
    <dbReference type="NCBI Taxonomy" id="993615"/>
    <lineage>
        <taxon>Eukaryota</taxon>
        <taxon>Fungi</taxon>
        <taxon>Fungi incertae sedis</taxon>
        <taxon>Microsporidia</taxon>
        <taxon>Nosematidae</taxon>
        <taxon>Vittaforma</taxon>
    </lineage>
</organism>
<dbReference type="HOGENOM" id="CLU_000288_126_3_1"/>
<dbReference type="InterPro" id="IPR006597">
    <property type="entry name" value="Sel1-like"/>
</dbReference>
<dbReference type="AlphaFoldDB" id="L2GLL0"/>
<protein>
    <submittedName>
        <fullName evidence="2">Uncharacterized protein</fullName>
    </submittedName>
</protein>
<dbReference type="PANTHER" id="PTHR46430">
    <property type="entry name" value="PROTEIN SKT5-RELATED"/>
    <property type="match status" value="1"/>
</dbReference>
<dbReference type="SUPFAM" id="SSF81901">
    <property type="entry name" value="HCP-like"/>
    <property type="match status" value="1"/>
</dbReference>
<reference evidence="3" key="1">
    <citation type="submission" date="2011-05" db="EMBL/GenBank/DDBJ databases">
        <title>The genome sequence of Vittaforma corneae strain ATCC 50505.</title>
        <authorList>
            <consortium name="The Broad Institute Genome Sequencing Platform"/>
            <person name="Cuomo C."/>
            <person name="Didier E."/>
            <person name="Bowers L."/>
            <person name="Young S.K."/>
            <person name="Zeng Q."/>
            <person name="Gargeya S."/>
            <person name="Fitzgerald M."/>
            <person name="Haas B."/>
            <person name="Abouelleil A."/>
            <person name="Alvarado L."/>
            <person name="Arachchi H.M."/>
            <person name="Berlin A."/>
            <person name="Chapman S.B."/>
            <person name="Gearin G."/>
            <person name="Goldberg J."/>
            <person name="Griggs A."/>
            <person name="Gujja S."/>
            <person name="Hansen M."/>
            <person name="Heiman D."/>
            <person name="Howarth C."/>
            <person name="Larimer J."/>
            <person name="Lui A."/>
            <person name="MacDonald P.J.P."/>
            <person name="McCowen C."/>
            <person name="Montmayeur A."/>
            <person name="Murphy C."/>
            <person name="Neiman D."/>
            <person name="Pearson M."/>
            <person name="Priest M."/>
            <person name="Roberts A."/>
            <person name="Saif S."/>
            <person name="Shea T."/>
            <person name="Sisk P."/>
            <person name="Stolte C."/>
            <person name="Sykes S."/>
            <person name="Wortman J."/>
            <person name="Nusbaum C."/>
            <person name="Birren B."/>
        </authorList>
    </citation>
    <scope>NUCLEOTIDE SEQUENCE [LARGE SCALE GENOMIC DNA]</scope>
    <source>
        <strain evidence="3">ATCC 50505</strain>
    </source>
</reference>
<keyword evidence="3" id="KW-1185">Reference proteome</keyword>
<evidence type="ECO:0000313" key="3">
    <source>
        <dbReference type="Proteomes" id="UP000011082"/>
    </source>
</evidence>
<dbReference type="Proteomes" id="UP000011082">
    <property type="component" value="Unassembled WGS sequence"/>
</dbReference>
<dbReference type="EMBL" id="JH370145">
    <property type="protein sequence ID" value="ELA41390.1"/>
    <property type="molecule type" value="Genomic_DNA"/>
</dbReference>
<dbReference type="SMART" id="SM00671">
    <property type="entry name" value="SEL1"/>
    <property type="match status" value="6"/>
</dbReference>
<evidence type="ECO:0000313" key="2">
    <source>
        <dbReference type="EMBL" id="ELA41390.1"/>
    </source>
</evidence>
<name>L2GLL0_VITCO</name>
<accession>L2GLL0</accession>
<dbReference type="VEuPathDB" id="MicrosporidiaDB:VICG_01631"/>
<proteinExistence type="predicted"/>
<dbReference type="OrthoDB" id="272077at2759"/>
<dbReference type="InParanoid" id="L2GLL0"/>
<sequence>MIYEKLIKSIISEIRQTIKFIPSHRTILETQEYIEAYGEHYENADLDDEVMANDTQFHQNLIAFLNEITGKYKNQSLTQLRMQDNLVIVGTAYALLGKCHERGWFGVERDQSLAVEYFTRSAACKTPIGTFELARCFEFGKGTDVDVERACILYRASYKLGYIRGLHKYARILLKGNDFVERNILDGYYILKQAAVSKDRIYIAPYYDLAMLYKSRICDILNDNRYAFQIFLLGASKGCKYCQYKLGEEYEEGEIVDRNLNKAFYWYKMSAENNLSDAQLRIAEFLFGIRSGLKIDIDKAIKQEGFEGQVTFYNGTKIDNKYSLGGLELGMLKQRPPIRFGNFYGTDFNRFKEGYKMAHRSASYGKKEAILLVAEALEKGLGTEISLLESLWWYKIAEGLGCDNIRERMYLLEMKIGKKIF</sequence>
<evidence type="ECO:0000256" key="1">
    <source>
        <dbReference type="ARBA" id="ARBA00022737"/>
    </source>
</evidence>
<dbReference type="Pfam" id="PF08238">
    <property type="entry name" value="Sel1"/>
    <property type="match status" value="7"/>
</dbReference>
<dbReference type="InterPro" id="IPR011990">
    <property type="entry name" value="TPR-like_helical_dom_sf"/>
</dbReference>
<keyword evidence="1" id="KW-0677">Repeat</keyword>
<gene>
    <name evidence="2" type="ORF">VICG_01631</name>
</gene>
<dbReference type="RefSeq" id="XP_007605076.1">
    <property type="nucleotide sequence ID" value="XM_007605014.1"/>
</dbReference>